<dbReference type="OrthoDB" id="329806at2"/>
<dbReference type="RefSeq" id="WP_116775580.1">
    <property type="nucleotide sequence ID" value="NZ_QDKG01000002.1"/>
</dbReference>
<sequence length="307" mass="34797">MQIKILGASGFVGRHLGRYLSLHDADVYGISLRENDTWKSQLIDDGDVIINLVGKAHDHDRRATENDYFHTNLNLTQDIFRVFCSSNATLFIHISSLAAIEEFESEKALGEENDCRPVSWYGQSKREAEKWLLAQEVPEGKKLIILRPPMIHGPGDKGNLGLLYKFVSKGLPYPLSKFNNRRSFISITNLCYLIEQIIEKSDLLESGIYHVADDEPMATNEIIDIIKLVTEKSSIKMDIPKWLIKLVAKSGDYFSFVPLNTNRLKKMTSTLLVSNQKIKDALGIDKLPLTAREGMEKTIQSFVVNKR</sequence>
<dbReference type="InterPro" id="IPR036291">
    <property type="entry name" value="NAD(P)-bd_dom_sf"/>
</dbReference>
<feature type="domain" description="NAD-dependent epimerase/dehydratase" evidence="1">
    <location>
        <begin position="5"/>
        <end position="211"/>
    </location>
</feature>
<name>A0A2T8HKN1_9SPHI</name>
<gene>
    <name evidence="2" type="ORF">DC487_06570</name>
</gene>
<keyword evidence="3" id="KW-1185">Reference proteome</keyword>
<dbReference type="Proteomes" id="UP000245627">
    <property type="component" value="Unassembled WGS sequence"/>
</dbReference>
<accession>A0A2T8HKN1</accession>
<dbReference type="PANTHER" id="PTHR43245">
    <property type="entry name" value="BIFUNCTIONAL POLYMYXIN RESISTANCE PROTEIN ARNA"/>
    <property type="match status" value="1"/>
</dbReference>
<organism evidence="2 3">
    <name type="scientific">Sphingobacterium corticibacter</name>
    <dbReference type="NCBI Taxonomy" id="2171749"/>
    <lineage>
        <taxon>Bacteria</taxon>
        <taxon>Pseudomonadati</taxon>
        <taxon>Bacteroidota</taxon>
        <taxon>Sphingobacteriia</taxon>
        <taxon>Sphingobacteriales</taxon>
        <taxon>Sphingobacteriaceae</taxon>
        <taxon>Sphingobacterium</taxon>
    </lineage>
</organism>
<dbReference type="Pfam" id="PF01370">
    <property type="entry name" value="Epimerase"/>
    <property type="match status" value="1"/>
</dbReference>
<evidence type="ECO:0000259" key="1">
    <source>
        <dbReference type="Pfam" id="PF01370"/>
    </source>
</evidence>
<protein>
    <submittedName>
        <fullName evidence="2">Epimerase</fullName>
    </submittedName>
</protein>
<proteinExistence type="predicted"/>
<dbReference type="SUPFAM" id="SSF51735">
    <property type="entry name" value="NAD(P)-binding Rossmann-fold domains"/>
    <property type="match status" value="1"/>
</dbReference>
<dbReference type="AlphaFoldDB" id="A0A2T8HKN1"/>
<dbReference type="Gene3D" id="3.40.50.720">
    <property type="entry name" value="NAD(P)-binding Rossmann-like Domain"/>
    <property type="match status" value="1"/>
</dbReference>
<evidence type="ECO:0000313" key="2">
    <source>
        <dbReference type="EMBL" id="PVH26016.1"/>
    </source>
</evidence>
<comment type="caution">
    <text evidence="2">The sequence shown here is derived from an EMBL/GenBank/DDBJ whole genome shotgun (WGS) entry which is preliminary data.</text>
</comment>
<evidence type="ECO:0000313" key="3">
    <source>
        <dbReference type="Proteomes" id="UP000245627"/>
    </source>
</evidence>
<reference evidence="2 3" key="1">
    <citation type="submission" date="2018-04" db="EMBL/GenBank/DDBJ databases">
        <title>Sphingobacterium cortibacter sp. nov.</title>
        <authorList>
            <person name="Li Y."/>
        </authorList>
    </citation>
    <scope>NUCLEOTIDE SEQUENCE [LARGE SCALE GENOMIC DNA]</scope>
    <source>
        <strain evidence="2 3">2c-3</strain>
    </source>
</reference>
<dbReference type="EMBL" id="QDKG01000002">
    <property type="protein sequence ID" value="PVH26016.1"/>
    <property type="molecule type" value="Genomic_DNA"/>
</dbReference>
<dbReference type="InterPro" id="IPR050177">
    <property type="entry name" value="Lipid_A_modif_metabolic_enz"/>
</dbReference>
<dbReference type="InterPro" id="IPR001509">
    <property type="entry name" value="Epimerase_deHydtase"/>
</dbReference>